<dbReference type="SUPFAM" id="SSF52096">
    <property type="entry name" value="ClpP/crotonase"/>
    <property type="match status" value="1"/>
</dbReference>
<dbReference type="Proteomes" id="UP000249299">
    <property type="component" value="Unassembled WGS sequence"/>
</dbReference>
<dbReference type="RefSeq" id="WP_111434291.1">
    <property type="nucleotide sequence ID" value="NZ_JACIGG010000020.1"/>
</dbReference>
<evidence type="ECO:0000256" key="3">
    <source>
        <dbReference type="ARBA" id="ARBA00022946"/>
    </source>
</evidence>
<dbReference type="Pfam" id="PF00378">
    <property type="entry name" value="ECH_1"/>
    <property type="match status" value="1"/>
</dbReference>
<sequence length="459" mass="49150">MTLDAALPAETEPLVIREDVDGVAILTLNRPKALNSLSVPLLEAMKAELDTVGNDPKVRAVIIRGAGRGFCAGHDLKEITSHRSEEDGGKAFYDDLFALCTETMLTIARLPVVVIAEVHGIATAAGCQLVASCDMAIASDLARFGVNGVDAGLFCSTPMVALSRNVPRKAAMEMLTTGEIIGAERARELGLVNRVVEATELSSATLALARRAAEKSRKVVALGKAAFYRQVEAGITEAYNDMSCVIVDNLMMADAEIGIAAFIDKRTPVWEDDAPAAPAIAVDHDAYDDAYIRDILDTVKTVAIVGASANPTRPSHLVMKYLLAKGYRVIPVNPGLAGKELLGQPVHASLADIPGRVDMVDIFRNSAAAAAITEEALRLDPRPKAIWMQLGVRNDEAAARAEDAGIRVVMNRCPKIEYGRLSHEIAWTGVNSRTISSKRPKLQKGFQHLGLRGGPHKHA</sequence>
<dbReference type="InterPro" id="IPR052377">
    <property type="entry name" value="Mitochondrial_ECH-domain"/>
</dbReference>
<dbReference type="InterPro" id="IPR014748">
    <property type="entry name" value="Enoyl-CoA_hydra_C"/>
</dbReference>
<protein>
    <recommendedName>
        <fullName evidence="6">Enoyl-CoA hydratase domain-containing protein 3, mitochondrial</fullName>
    </recommendedName>
</protein>
<dbReference type="SUPFAM" id="SSF51735">
    <property type="entry name" value="NAD(P)-binding Rossmann-fold domains"/>
    <property type="match status" value="1"/>
</dbReference>
<dbReference type="SMART" id="SM00881">
    <property type="entry name" value="CoA_binding"/>
    <property type="match status" value="1"/>
</dbReference>
<dbReference type="InterPro" id="IPR001753">
    <property type="entry name" value="Enoyl-CoA_hydra/iso"/>
</dbReference>
<evidence type="ECO:0000256" key="7">
    <source>
        <dbReference type="ARBA" id="ARBA00049556"/>
    </source>
</evidence>
<dbReference type="InterPro" id="IPR029045">
    <property type="entry name" value="ClpP/crotonase-like_dom_sf"/>
</dbReference>
<feature type="domain" description="CoA-binding" evidence="9">
    <location>
        <begin position="296"/>
        <end position="392"/>
    </location>
</feature>
<name>A0A327JMD4_9HYPH</name>
<dbReference type="Pfam" id="PF13380">
    <property type="entry name" value="CoA_binding_2"/>
    <property type="match status" value="1"/>
</dbReference>
<evidence type="ECO:0000313" key="10">
    <source>
        <dbReference type="EMBL" id="RAI27487.1"/>
    </source>
</evidence>
<comment type="caution">
    <text evidence="10">The sequence shown here is derived from an EMBL/GenBank/DDBJ whole genome shotgun (WGS) entry which is preliminary data.</text>
</comment>
<evidence type="ECO:0000256" key="1">
    <source>
        <dbReference type="ARBA" id="ARBA00005254"/>
    </source>
</evidence>
<dbReference type="AlphaFoldDB" id="A0A327JMD4"/>
<dbReference type="InterPro" id="IPR003781">
    <property type="entry name" value="CoA-bd"/>
</dbReference>
<comment type="function">
    <text evidence="5">May play a role in fatty acid biosynthesis and insulin sensitivity.</text>
</comment>
<evidence type="ECO:0000256" key="6">
    <source>
        <dbReference type="ARBA" id="ARBA00040545"/>
    </source>
</evidence>
<dbReference type="Gene3D" id="1.10.12.10">
    <property type="entry name" value="Lyase 2-enoyl-coa Hydratase, Chain A, domain 2"/>
    <property type="match status" value="1"/>
</dbReference>
<evidence type="ECO:0000313" key="11">
    <source>
        <dbReference type="Proteomes" id="UP000249299"/>
    </source>
</evidence>
<keyword evidence="4" id="KW-0443">Lipid metabolism</keyword>
<dbReference type="GO" id="GO:0003857">
    <property type="term" value="F:(3S)-3-hydroxyacyl-CoA dehydrogenase (NAD+) activity"/>
    <property type="evidence" value="ECO:0007669"/>
    <property type="project" value="UniProtKB-EC"/>
</dbReference>
<dbReference type="NCBIfam" id="NF006008">
    <property type="entry name" value="PRK08139.1"/>
    <property type="match status" value="1"/>
</dbReference>
<dbReference type="EMBL" id="NPEV01000018">
    <property type="protein sequence ID" value="RAI27487.1"/>
    <property type="molecule type" value="Genomic_DNA"/>
</dbReference>
<dbReference type="OrthoDB" id="9795727at2"/>
<evidence type="ECO:0000256" key="5">
    <source>
        <dbReference type="ARBA" id="ARBA00037410"/>
    </source>
</evidence>
<dbReference type="GO" id="GO:0016836">
    <property type="term" value="F:hydro-lyase activity"/>
    <property type="evidence" value="ECO:0007669"/>
    <property type="project" value="TreeGrafter"/>
</dbReference>
<dbReference type="Gene3D" id="3.90.226.10">
    <property type="entry name" value="2-enoyl-CoA Hydratase, Chain A, domain 1"/>
    <property type="match status" value="1"/>
</dbReference>
<feature type="region of interest" description="Disordered" evidence="8">
    <location>
        <begin position="436"/>
        <end position="459"/>
    </location>
</feature>
<proteinExistence type="inferred from homology"/>
<keyword evidence="11" id="KW-1185">Reference proteome</keyword>
<dbReference type="GO" id="GO:0006631">
    <property type="term" value="P:fatty acid metabolic process"/>
    <property type="evidence" value="ECO:0007669"/>
    <property type="project" value="UniProtKB-KW"/>
</dbReference>
<accession>A0A327JMD4</accession>
<dbReference type="PANTHER" id="PTHR43602">
    <property type="match status" value="1"/>
</dbReference>
<keyword evidence="2" id="KW-0276">Fatty acid metabolism</keyword>
<evidence type="ECO:0000256" key="4">
    <source>
        <dbReference type="ARBA" id="ARBA00023098"/>
    </source>
</evidence>
<reference evidence="10 11" key="1">
    <citation type="submission" date="2017-07" db="EMBL/GenBank/DDBJ databases">
        <title>Draft Genome Sequences of Select Purple Nonsulfur Bacteria.</title>
        <authorList>
            <person name="Lasarre B."/>
            <person name="Mckinlay J.B."/>
        </authorList>
    </citation>
    <scope>NUCLEOTIDE SEQUENCE [LARGE SCALE GENOMIC DNA]</scope>
    <source>
        <strain evidence="10 11">DSM 11290</strain>
    </source>
</reference>
<evidence type="ECO:0000256" key="2">
    <source>
        <dbReference type="ARBA" id="ARBA00022832"/>
    </source>
</evidence>
<keyword evidence="3" id="KW-0809">Transit peptide</keyword>
<dbReference type="InterPro" id="IPR036291">
    <property type="entry name" value="NAD(P)-bd_dom_sf"/>
</dbReference>
<evidence type="ECO:0000256" key="8">
    <source>
        <dbReference type="SAM" id="MobiDB-lite"/>
    </source>
</evidence>
<dbReference type="CDD" id="cd06558">
    <property type="entry name" value="crotonase-like"/>
    <property type="match status" value="1"/>
</dbReference>
<dbReference type="Gene3D" id="3.40.50.720">
    <property type="entry name" value="NAD(P)-binding Rossmann-like Domain"/>
    <property type="match status" value="1"/>
</dbReference>
<evidence type="ECO:0000259" key="9">
    <source>
        <dbReference type="SMART" id="SM00881"/>
    </source>
</evidence>
<organism evidence="10 11">
    <name type="scientific">Rhodobium orientis</name>
    <dbReference type="NCBI Taxonomy" id="34017"/>
    <lineage>
        <taxon>Bacteria</taxon>
        <taxon>Pseudomonadati</taxon>
        <taxon>Pseudomonadota</taxon>
        <taxon>Alphaproteobacteria</taxon>
        <taxon>Hyphomicrobiales</taxon>
        <taxon>Rhodobiaceae</taxon>
        <taxon>Rhodobium</taxon>
    </lineage>
</organism>
<comment type="similarity">
    <text evidence="1">Belongs to the enoyl-CoA hydratase/isomerase family.</text>
</comment>
<gene>
    <name evidence="10" type="ORF">CH339_10380</name>
</gene>
<comment type="catalytic activity">
    <reaction evidence="7">
        <text>a (3S)-3-hydroxyacyl-CoA + NAD(+) = a 3-oxoacyl-CoA + NADH + H(+)</text>
        <dbReference type="Rhea" id="RHEA:22432"/>
        <dbReference type="ChEBI" id="CHEBI:15378"/>
        <dbReference type="ChEBI" id="CHEBI:57318"/>
        <dbReference type="ChEBI" id="CHEBI:57540"/>
        <dbReference type="ChEBI" id="CHEBI:57945"/>
        <dbReference type="ChEBI" id="CHEBI:90726"/>
        <dbReference type="EC" id="1.1.1.35"/>
    </reaction>
</comment>
<dbReference type="PANTHER" id="PTHR43602:SF1">
    <property type="entry name" value="ENOYL-COA HYDRATASE DOMAIN-CONTAINING PROTEIN 3, MITOCHONDRIAL"/>
    <property type="match status" value="1"/>
</dbReference>